<evidence type="ECO:0000313" key="3">
    <source>
        <dbReference type="Proteomes" id="UP000283569"/>
    </source>
</evidence>
<comment type="caution">
    <text evidence="2">The sequence shown here is derived from an EMBL/GenBank/DDBJ whole genome shotgun (WGS) entry which is preliminary data.</text>
</comment>
<evidence type="ECO:0000313" key="2">
    <source>
        <dbReference type="EMBL" id="RKL21942.1"/>
    </source>
</evidence>
<evidence type="ECO:0000256" key="1">
    <source>
        <dbReference type="SAM" id="MobiDB-lite"/>
    </source>
</evidence>
<feature type="region of interest" description="Disordered" evidence="1">
    <location>
        <begin position="268"/>
        <end position="407"/>
    </location>
</feature>
<organism evidence="2 3">
    <name type="scientific">Gibberella intermedia</name>
    <name type="common">Bulb rot disease fungus</name>
    <name type="synonym">Fusarium proliferatum</name>
    <dbReference type="NCBI Taxonomy" id="948311"/>
    <lineage>
        <taxon>Eukaryota</taxon>
        <taxon>Fungi</taxon>
        <taxon>Dikarya</taxon>
        <taxon>Ascomycota</taxon>
        <taxon>Pezizomycotina</taxon>
        <taxon>Sordariomycetes</taxon>
        <taxon>Hypocreomycetidae</taxon>
        <taxon>Hypocreales</taxon>
        <taxon>Nectriaceae</taxon>
        <taxon>Fusarium</taxon>
        <taxon>Fusarium fujikuroi species complex</taxon>
    </lineage>
</organism>
<gene>
    <name evidence="2" type="ORF">BFJ72_g14813</name>
</gene>
<reference evidence="2 3" key="1">
    <citation type="journal article" date="2018" name="Sci. Rep.">
        <title>Characterisation of pathogen-specific regions and novel effector candidates in Fusarium oxysporum f. sp. cepae.</title>
        <authorList>
            <person name="Armitage A.D."/>
            <person name="Taylor A."/>
            <person name="Sobczyk M.K."/>
            <person name="Baxter L."/>
            <person name="Greenfield B.P."/>
            <person name="Bates H.J."/>
            <person name="Wilson F."/>
            <person name="Jackson A.C."/>
            <person name="Ott S."/>
            <person name="Harrison R.J."/>
            <person name="Clarkson J.P."/>
        </authorList>
    </citation>
    <scope>NUCLEOTIDE SEQUENCE [LARGE SCALE GENOMIC DNA]</scope>
    <source>
        <strain evidence="2 3">Fp_A8</strain>
    </source>
</reference>
<feature type="region of interest" description="Disordered" evidence="1">
    <location>
        <begin position="1"/>
        <end position="82"/>
    </location>
</feature>
<accession>A0A420RY51</accession>
<sequence length="407" mass="42886">MAPRLAGQWTQAGFRDPSGRGVRRAGPAGQLPLDSTVAGRRGGVKAPGAARAGCRRNAPDSGWISGGGARGGRRRSAAGTEAPEAAMADIQIVKTDQGAVNARILAREAKADFRRVEAASLKVRTHFTSAEAKRLFVRMFNTLQLNAHFISVIARTRIDHQDVEREETSLRADIDAVKNRLNQALDGAEALFKAHGISSFATYDTQPLEIEVGILSSSGRRYLEVLNQLDQLMPLLQTLEIHEVISTQELDIQRAALKRQIKDIANSARRQATGLRRRMNAMGARDGDLGEVAPRPVAPAAGEPRMDDAAALDVGNASQSGGEPDPILPAAEPGSGADAAHEAMEHAMGPSVLKRVRRKPAAPEANGEAGSQPGAQPGGDTAALSGTPPTADAGAPVDPPAEVVPRE</sequence>
<dbReference type="Proteomes" id="UP000283569">
    <property type="component" value="Unassembled WGS sequence"/>
</dbReference>
<name>A0A420RY51_GIBIN</name>
<dbReference type="EMBL" id="MRDB01000130">
    <property type="protein sequence ID" value="RKL21942.1"/>
    <property type="molecule type" value="Genomic_DNA"/>
</dbReference>
<protein>
    <recommendedName>
        <fullName evidence="4">DUF1845 domain-containing protein</fullName>
    </recommendedName>
</protein>
<proteinExistence type="predicted"/>
<dbReference type="AlphaFoldDB" id="A0A420RY51"/>
<evidence type="ECO:0008006" key="4">
    <source>
        <dbReference type="Google" id="ProtNLM"/>
    </source>
</evidence>